<dbReference type="OrthoDB" id="9769590at2"/>
<organism evidence="2 3">
    <name type="scientific">Bordetella genomosp. 11</name>
    <dbReference type="NCBI Taxonomy" id="1416808"/>
    <lineage>
        <taxon>Bacteria</taxon>
        <taxon>Pseudomonadati</taxon>
        <taxon>Pseudomonadota</taxon>
        <taxon>Betaproteobacteria</taxon>
        <taxon>Burkholderiales</taxon>
        <taxon>Alcaligenaceae</taxon>
        <taxon>Bordetella</taxon>
    </lineage>
</organism>
<keyword evidence="1" id="KW-0472">Membrane</keyword>
<dbReference type="InterPro" id="IPR007383">
    <property type="entry name" value="DUF445"/>
</dbReference>
<evidence type="ECO:0000313" key="2">
    <source>
        <dbReference type="EMBL" id="OZI63552.1"/>
    </source>
</evidence>
<name>A0A261UQA5_9BORD</name>
<keyword evidence="1" id="KW-1133">Transmembrane helix</keyword>
<comment type="caution">
    <text evidence="2">The sequence shown here is derived from an EMBL/GenBank/DDBJ whole genome shotgun (WGS) entry which is preliminary data.</text>
</comment>
<dbReference type="PANTHER" id="PTHR38442">
    <property type="entry name" value="INNER MEMBRANE PROTEIN-RELATED"/>
    <property type="match status" value="1"/>
</dbReference>
<evidence type="ECO:0000313" key="3">
    <source>
        <dbReference type="Proteomes" id="UP000215767"/>
    </source>
</evidence>
<dbReference type="AlphaFoldDB" id="A0A261UQA5"/>
<protein>
    <submittedName>
        <fullName evidence="2">DUF445 domain-containing protein</fullName>
    </submittedName>
</protein>
<keyword evidence="3" id="KW-1185">Reference proteome</keyword>
<keyword evidence="1" id="KW-0812">Transmembrane</keyword>
<sequence length="415" mass="46243">MKTLALASLAATLAGVAVSYAMGAQGTWAWVRAFCEAATIGALADWFAVVALFRRPLGLPIPHTAIIPSNKARIADNLAVFVRDHFLDPVSLLERLRVFDPAARLGQWLSDPRQAQVVAGTARAWALRAMDLMDEQAVREGIHGFVVRRLREWNAAQTAGELFDLLARDGRHHALLDEALKRLAAYLQGEQMKDRASALMVKYARKEWPRMAKALNLVKPVDDIADTLADRLARALLDELHDVLAQPDHPLRRDYEIWLGGYMARLRDDPDLQRQVAQIKENVIAHEQVREYVQGIWDEVRDALRRDLASSDSALGRHLTGTLTALGRNLGSDPALRDAINQHVLAGAERLAAGLRQGITDHISQTVRNWDERQFVDELELSIGRDLQYIRFNGMVVGGLIGLALHACVWLAQSR</sequence>
<dbReference type="Proteomes" id="UP000215767">
    <property type="component" value="Unassembled WGS sequence"/>
</dbReference>
<dbReference type="GO" id="GO:0005886">
    <property type="term" value="C:plasma membrane"/>
    <property type="evidence" value="ECO:0007669"/>
    <property type="project" value="TreeGrafter"/>
</dbReference>
<reference evidence="3" key="1">
    <citation type="submission" date="2017-05" db="EMBL/GenBank/DDBJ databases">
        <title>Complete and WGS of Bordetella genogroups.</title>
        <authorList>
            <person name="Spilker T."/>
            <person name="Lipuma J."/>
        </authorList>
    </citation>
    <scope>NUCLEOTIDE SEQUENCE [LARGE SCALE GENOMIC DNA]</scope>
    <source>
        <strain evidence="3">AU8856</strain>
    </source>
</reference>
<evidence type="ECO:0000256" key="1">
    <source>
        <dbReference type="SAM" id="Phobius"/>
    </source>
</evidence>
<gene>
    <name evidence="2" type="ORF">CAL28_24190</name>
</gene>
<feature type="transmembrane region" description="Helical" evidence="1">
    <location>
        <begin position="392"/>
        <end position="412"/>
    </location>
</feature>
<dbReference type="Pfam" id="PF04286">
    <property type="entry name" value="DUF445"/>
    <property type="match status" value="1"/>
</dbReference>
<dbReference type="EMBL" id="NEVS01000004">
    <property type="protein sequence ID" value="OZI63552.1"/>
    <property type="molecule type" value="Genomic_DNA"/>
</dbReference>
<feature type="transmembrane region" description="Helical" evidence="1">
    <location>
        <begin position="29"/>
        <end position="53"/>
    </location>
</feature>
<accession>A0A261UQA5</accession>
<dbReference type="PANTHER" id="PTHR38442:SF1">
    <property type="entry name" value="INNER MEMBRANE PROTEIN"/>
    <property type="match status" value="1"/>
</dbReference>
<dbReference type="RefSeq" id="WP_094844814.1">
    <property type="nucleotide sequence ID" value="NZ_NEVS01000004.1"/>
</dbReference>
<proteinExistence type="predicted"/>